<dbReference type="Pfam" id="PF08021">
    <property type="entry name" value="FAD_binding_9"/>
    <property type="match status" value="1"/>
</dbReference>
<evidence type="ECO:0000313" key="4">
    <source>
        <dbReference type="EMBL" id="TCW23144.1"/>
    </source>
</evidence>
<reference evidence="3" key="3">
    <citation type="submission" date="2024-07" db="EMBL/GenBank/DDBJ databases">
        <authorList>
            <person name="Wildschutte H."/>
        </authorList>
    </citation>
    <scope>NUCLEOTIDE SEQUENCE</scope>
    <source>
        <strain evidence="3">N60</strain>
    </source>
</reference>
<dbReference type="RefSeq" id="WP_061229163.1">
    <property type="nucleotide sequence ID" value="NZ_CP143053.1"/>
</dbReference>
<dbReference type="InterPro" id="IPR017938">
    <property type="entry name" value="Riboflavin_synthase-like_b-brl"/>
</dbReference>
<feature type="region of interest" description="Disordered" evidence="1">
    <location>
        <begin position="1"/>
        <end position="33"/>
    </location>
</feature>
<dbReference type="EMBL" id="SMCX01000015">
    <property type="protein sequence ID" value="TCW23144.1"/>
    <property type="molecule type" value="Genomic_DNA"/>
</dbReference>
<protein>
    <submittedName>
        <fullName evidence="4">NADPH-dependent ferric siderophore reductase</fullName>
    </submittedName>
    <submittedName>
        <fullName evidence="3">Siderophore-interacting protein</fullName>
    </submittedName>
</protein>
<dbReference type="InterPro" id="IPR039261">
    <property type="entry name" value="FNR_nucleotide-bd"/>
</dbReference>
<organism evidence="4 5">
    <name type="scientific">Dietzia cinnamea</name>
    <dbReference type="NCBI Taxonomy" id="321318"/>
    <lineage>
        <taxon>Bacteria</taxon>
        <taxon>Bacillati</taxon>
        <taxon>Actinomycetota</taxon>
        <taxon>Actinomycetes</taxon>
        <taxon>Mycobacteriales</taxon>
        <taxon>Dietziaceae</taxon>
        <taxon>Dietzia</taxon>
    </lineage>
</organism>
<reference evidence="6" key="2">
    <citation type="submission" date="2024-07" db="EMBL/GenBank/DDBJ databases">
        <title>Pseudomonas strain that inhibits Aeromonas fish pathogens.</title>
        <authorList>
            <person name="Wildschutte H."/>
        </authorList>
    </citation>
    <scope>NUCLEOTIDE SEQUENCE [LARGE SCALE GENOMIC DNA]</scope>
    <source>
        <strain evidence="6">n60</strain>
    </source>
</reference>
<comment type="caution">
    <text evidence="4">The sequence shown here is derived from an EMBL/GenBank/DDBJ whole genome shotgun (WGS) entry which is preliminary data.</text>
</comment>
<dbReference type="PANTHER" id="PTHR30157:SF0">
    <property type="entry name" value="NADPH-DEPENDENT FERRIC-CHELATE REDUCTASE"/>
    <property type="match status" value="1"/>
</dbReference>
<evidence type="ECO:0000313" key="5">
    <source>
        <dbReference type="Proteomes" id="UP000295805"/>
    </source>
</evidence>
<evidence type="ECO:0000259" key="2">
    <source>
        <dbReference type="PROSITE" id="PS51384"/>
    </source>
</evidence>
<dbReference type="Gene3D" id="3.40.50.80">
    <property type="entry name" value="Nucleotide-binding domain of ferredoxin-NADP reductase (FNR) module"/>
    <property type="match status" value="1"/>
</dbReference>
<accession>A0A4R3ZSC5</accession>
<evidence type="ECO:0000313" key="6">
    <source>
        <dbReference type="Proteomes" id="UP001560293"/>
    </source>
</evidence>
<evidence type="ECO:0000313" key="3">
    <source>
        <dbReference type="EMBL" id="MEX6463210.1"/>
    </source>
</evidence>
<dbReference type="InterPro" id="IPR013113">
    <property type="entry name" value="SIP_FAD-bd"/>
</dbReference>
<keyword evidence="6" id="KW-1185">Reference proteome</keyword>
<reference evidence="4 5" key="1">
    <citation type="submission" date="2019-03" db="EMBL/GenBank/DDBJ databases">
        <title>Root nodule microbial communities of legume samples collected from USA, Mexico and Botswana.</title>
        <authorList>
            <person name="Hirsch A."/>
        </authorList>
    </citation>
    <scope>NUCLEOTIDE SEQUENCE [LARGE SCALE GENOMIC DNA]</scope>
    <source>
        <strain evidence="4 5">55</strain>
    </source>
</reference>
<feature type="domain" description="FAD-binding FR-type" evidence="2">
    <location>
        <begin position="35"/>
        <end position="180"/>
    </location>
</feature>
<dbReference type="GO" id="GO:0016491">
    <property type="term" value="F:oxidoreductase activity"/>
    <property type="evidence" value="ECO:0007669"/>
    <property type="project" value="InterPro"/>
</dbReference>
<proteinExistence type="predicted"/>
<name>A0A4R3ZSC5_9ACTN</name>
<sequence>MVDQTGMSEKPARRPSDRETPRPRNPHRAESWQPTALRRVRVRAVEPLAPELVRVTLEGDELGEFAAASSACATASAAAGDTGLVPAVRSPSFDDVVVFCLPDPVTGEVTLPVPAPGGGLGHPPGSAALVREYTVRSLRDGALAVDLVRHASGAGVRWLESVRPGDALTIVGPRVCRALPAVDRMLAVGDATALPALARLIEERPPTLALDVLAAVPDPSALPRTVLPAVSPADADRVRVRVVAAAPGSADELINAMAAVELPAGFAWVAGESGMVTAVRRHLLARGQEPDRVQFTGYWRLGGPL</sequence>
<dbReference type="Proteomes" id="UP000295805">
    <property type="component" value="Unassembled WGS sequence"/>
</dbReference>
<feature type="compositionally biased region" description="Basic and acidic residues" evidence="1">
    <location>
        <begin position="10"/>
        <end position="30"/>
    </location>
</feature>
<dbReference type="PANTHER" id="PTHR30157">
    <property type="entry name" value="FERRIC REDUCTASE, NADPH-DEPENDENT"/>
    <property type="match status" value="1"/>
</dbReference>
<dbReference type="PROSITE" id="PS51384">
    <property type="entry name" value="FAD_FR"/>
    <property type="match status" value="1"/>
</dbReference>
<dbReference type="InterPro" id="IPR039374">
    <property type="entry name" value="SIP_fam"/>
</dbReference>
<dbReference type="Gene3D" id="2.40.30.10">
    <property type="entry name" value="Translation factors"/>
    <property type="match status" value="1"/>
</dbReference>
<evidence type="ECO:0000256" key="1">
    <source>
        <dbReference type="SAM" id="MobiDB-lite"/>
    </source>
</evidence>
<gene>
    <name evidence="3" type="ORF">AB6N35_02410</name>
    <name evidence="4" type="ORF">EDD19_11572</name>
</gene>
<dbReference type="EMBL" id="JBFTEZ010000002">
    <property type="protein sequence ID" value="MEX6463210.1"/>
    <property type="molecule type" value="Genomic_DNA"/>
</dbReference>
<dbReference type="SUPFAM" id="SSF63380">
    <property type="entry name" value="Riboflavin synthase domain-like"/>
    <property type="match status" value="1"/>
</dbReference>
<dbReference type="CDD" id="cd06193">
    <property type="entry name" value="siderophore_interacting"/>
    <property type="match status" value="1"/>
</dbReference>
<dbReference type="AlphaFoldDB" id="A0A4R3ZSC5"/>
<dbReference type="InterPro" id="IPR017927">
    <property type="entry name" value="FAD-bd_FR_type"/>
</dbReference>
<dbReference type="InterPro" id="IPR007037">
    <property type="entry name" value="SIP_rossman_dom"/>
</dbReference>
<dbReference type="GeneID" id="89531522"/>
<dbReference type="Proteomes" id="UP001560293">
    <property type="component" value="Unassembled WGS sequence"/>
</dbReference>
<dbReference type="Pfam" id="PF04954">
    <property type="entry name" value="SIP"/>
    <property type="match status" value="1"/>
</dbReference>